<dbReference type="EMBL" id="JABFDB010000023">
    <property type="protein sequence ID" value="NYZ22964.1"/>
    <property type="molecule type" value="Genomic_DNA"/>
</dbReference>
<evidence type="ECO:0000313" key="9">
    <source>
        <dbReference type="Proteomes" id="UP000584642"/>
    </source>
</evidence>
<keyword evidence="9" id="KW-1185">Reference proteome</keyword>
<dbReference type="Pfam" id="PF00107">
    <property type="entry name" value="ADH_zinc_N"/>
    <property type="match status" value="1"/>
</dbReference>
<accession>A0ABX2TF48</accession>
<evidence type="ECO:0000256" key="1">
    <source>
        <dbReference type="ARBA" id="ARBA00001947"/>
    </source>
</evidence>
<comment type="caution">
    <text evidence="8">The sequence shown here is derived from an EMBL/GenBank/DDBJ whole genome shotgun (WGS) entry which is preliminary data.</text>
</comment>
<dbReference type="SUPFAM" id="SSF50129">
    <property type="entry name" value="GroES-like"/>
    <property type="match status" value="1"/>
</dbReference>
<dbReference type="SMART" id="SM00829">
    <property type="entry name" value="PKS_ER"/>
    <property type="match status" value="1"/>
</dbReference>
<comment type="similarity">
    <text evidence="2 6">Belongs to the zinc-containing alcohol dehydrogenase family.</text>
</comment>
<dbReference type="Gene3D" id="3.40.50.720">
    <property type="entry name" value="NAD(P)-binding Rossmann-like Domain"/>
    <property type="match status" value="1"/>
</dbReference>
<proteinExistence type="inferred from homology"/>
<sequence>MRAVVIHAPRDLRVEEIACDDPGPGEVRVRLGAGGICGSDLHYYLHGGFGAIRLREPMVLGHEVAGTVAATGAGVTAVAQGDRITVNPSVPCGQCAYCREGLRNQCLDMRFYGSAMRFPHVQGAFREEIVIAEAQAFPVGDTVTLEEAACAEPLSVCLHAVTRAGSLTGKRVLVSGCGPIGCLTIMAARFAGAQEIIAADVVAAPLALATRIGADVAVNAGDDAGLAEYRRDKGRVDVTFECSGNPRALAAAVEVTRPQGTIVLVGLGGDVPLPMNMVVAKELQLHGTFRFDAEFAWAAELIAGRRIDVRPLVTATLPLDRAREAFDLAADRSRSMKVQLTLAG</sequence>
<dbReference type="PROSITE" id="PS00059">
    <property type="entry name" value="ADH_ZINC"/>
    <property type="match status" value="1"/>
</dbReference>
<reference evidence="8 9" key="1">
    <citation type="submission" date="2020-05" db="EMBL/GenBank/DDBJ databases">
        <title>Azospirillum oleiclasticum sp. nov, a nitrogen-fixing and heavy crude oil-emulsifying bacterium isolated from the crude oil of Yumen Oilfield.</title>
        <authorList>
            <person name="Wu D."/>
            <person name="Cai M."/>
            <person name="Zhang X."/>
        </authorList>
    </citation>
    <scope>NUCLEOTIDE SEQUENCE [LARGE SCALE GENOMIC DNA]</scope>
    <source>
        <strain evidence="8 9">ROY-1-1-2</strain>
    </source>
</reference>
<evidence type="ECO:0000256" key="2">
    <source>
        <dbReference type="ARBA" id="ARBA00008072"/>
    </source>
</evidence>
<evidence type="ECO:0000256" key="6">
    <source>
        <dbReference type="RuleBase" id="RU361277"/>
    </source>
</evidence>
<keyword evidence="4 6" id="KW-0862">Zinc</keyword>
<evidence type="ECO:0000259" key="7">
    <source>
        <dbReference type="SMART" id="SM00829"/>
    </source>
</evidence>
<dbReference type="CDD" id="cd08232">
    <property type="entry name" value="idonate-5-DH"/>
    <property type="match status" value="1"/>
</dbReference>
<gene>
    <name evidence="8" type="ORF">HND93_24930</name>
</gene>
<evidence type="ECO:0000256" key="5">
    <source>
        <dbReference type="ARBA" id="ARBA00023002"/>
    </source>
</evidence>
<dbReference type="InterPro" id="IPR020843">
    <property type="entry name" value="ER"/>
</dbReference>
<feature type="domain" description="Enoyl reductase (ER)" evidence="7">
    <location>
        <begin position="7"/>
        <end position="340"/>
    </location>
</feature>
<dbReference type="PANTHER" id="PTHR43161:SF9">
    <property type="entry name" value="SORBITOL DEHYDROGENASE"/>
    <property type="match status" value="1"/>
</dbReference>
<dbReference type="Gene3D" id="3.90.180.10">
    <property type="entry name" value="Medium-chain alcohol dehydrogenases, catalytic domain"/>
    <property type="match status" value="1"/>
</dbReference>
<dbReference type="PANTHER" id="PTHR43161">
    <property type="entry name" value="SORBITOL DEHYDROGENASE"/>
    <property type="match status" value="1"/>
</dbReference>
<evidence type="ECO:0000313" key="8">
    <source>
        <dbReference type="EMBL" id="NYZ22964.1"/>
    </source>
</evidence>
<dbReference type="InterPro" id="IPR011032">
    <property type="entry name" value="GroES-like_sf"/>
</dbReference>
<keyword evidence="5" id="KW-0560">Oxidoreductase</keyword>
<dbReference type="RefSeq" id="WP_180284742.1">
    <property type="nucleotide sequence ID" value="NZ_JABFDB010000023.1"/>
</dbReference>
<dbReference type="Proteomes" id="UP000584642">
    <property type="component" value="Unassembled WGS sequence"/>
</dbReference>
<name>A0ABX2TF48_9PROT</name>
<evidence type="ECO:0000256" key="3">
    <source>
        <dbReference type="ARBA" id="ARBA00022723"/>
    </source>
</evidence>
<dbReference type="InterPro" id="IPR036291">
    <property type="entry name" value="NAD(P)-bd_dom_sf"/>
</dbReference>
<evidence type="ECO:0000256" key="4">
    <source>
        <dbReference type="ARBA" id="ARBA00022833"/>
    </source>
</evidence>
<dbReference type="SUPFAM" id="SSF51735">
    <property type="entry name" value="NAD(P)-binding Rossmann-fold domains"/>
    <property type="match status" value="1"/>
</dbReference>
<dbReference type="InterPro" id="IPR002328">
    <property type="entry name" value="ADH_Zn_CS"/>
</dbReference>
<dbReference type="InterPro" id="IPR013149">
    <property type="entry name" value="ADH-like_C"/>
</dbReference>
<dbReference type="Pfam" id="PF08240">
    <property type="entry name" value="ADH_N"/>
    <property type="match status" value="1"/>
</dbReference>
<protein>
    <submittedName>
        <fullName evidence="8">L-idonate 5-dehydrogenase</fullName>
    </submittedName>
</protein>
<keyword evidence="3 6" id="KW-0479">Metal-binding</keyword>
<comment type="cofactor">
    <cofactor evidence="1 6">
        <name>Zn(2+)</name>
        <dbReference type="ChEBI" id="CHEBI:29105"/>
    </cofactor>
</comment>
<organism evidence="8 9">
    <name type="scientific">Azospirillum oleiclasticum</name>
    <dbReference type="NCBI Taxonomy" id="2735135"/>
    <lineage>
        <taxon>Bacteria</taxon>
        <taxon>Pseudomonadati</taxon>
        <taxon>Pseudomonadota</taxon>
        <taxon>Alphaproteobacteria</taxon>
        <taxon>Rhodospirillales</taxon>
        <taxon>Azospirillaceae</taxon>
        <taxon>Azospirillum</taxon>
    </lineage>
</organism>
<dbReference type="InterPro" id="IPR013154">
    <property type="entry name" value="ADH-like_N"/>
</dbReference>